<comment type="caution">
    <text evidence="2">The sequence shown here is derived from an EMBL/GenBank/DDBJ whole genome shotgun (WGS) entry which is preliminary data.</text>
</comment>
<dbReference type="PANTHER" id="PTHR21310">
    <property type="entry name" value="AMINOGLYCOSIDE PHOSPHOTRANSFERASE-RELATED-RELATED"/>
    <property type="match status" value="1"/>
</dbReference>
<reference evidence="2 3" key="1">
    <citation type="submission" date="2024-04" db="EMBL/GenBank/DDBJ databases">
        <title>Phyllosticta paracitricarpa is synonymous to the EU quarantine fungus P. citricarpa based on phylogenomic analyses.</title>
        <authorList>
            <consortium name="Lawrence Berkeley National Laboratory"/>
            <person name="Van Ingen-Buijs V.A."/>
            <person name="Van Westerhoven A.C."/>
            <person name="Haridas S."/>
            <person name="Skiadas P."/>
            <person name="Martin F."/>
            <person name="Groenewald J.Z."/>
            <person name="Crous P.W."/>
            <person name="Seidl M.F."/>
        </authorList>
    </citation>
    <scope>NUCLEOTIDE SEQUENCE [LARGE SCALE GENOMIC DNA]</scope>
    <source>
        <strain evidence="2 3">CBS 123374</strain>
    </source>
</reference>
<gene>
    <name evidence="2" type="ORF">HDK90DRAFT_24381</name>
</gene>
<dbReference type="Proteomes" id="UP001492380">
    <property type="component" value="Unassembled WGS sequence"/>
</dbReference>
<feature type="domain" description="Aminoglycoside phosphotransferase" evidence="1">
    <location>
        <begin position="50"/>
        <end position="256"/>
    </location>
</feature>
<dbReference type="Pfam" id="PF01636">
    <property type="entry name" value="APH"/>
    <property type="match status" value="1"/>
</dbReference>
<evidence type="ECO:0000259" key="1">
    <source>
        <dbReference type="Pfam" id="PF01636"/>
    </source>
</evidence>
<protein>
    <submittedName>
        <fullName evidence="2">Kinase-like domain-containing protein</fullName>
    </submittedName>
</protein>
<keyword evidence="3" id="KW-1185">Reference proteome</keyword>
<dbReference type="InterPro" id="IPR011009">
    <property type="entry name" value="Kinase-like_dom_sf"/>
</dbReference>
<proteinExistence type="predicted"/>
<dbReference type="InterPro" id="IPR051678">
    <property type="entry name" value="AGP_Transferase"/>
</dbReference>
<name>A0ABR1Z4A8_9PEZI</name>
<dbReference type="PANTHER" id="PTHR21310:SF48">
    <property type="entry name" value="AMINOGLYCOSIDE PHOSPHOTRANSFERASE DOMAIN-CONTAINING PROTEIN"/>
    <property type="match status" value="1"/>
</dbReference>
<dbReference type="InterPro" id="IPR002575">
    <property type="entry name" value="Aminoglycoside_PTrfase"/>
</dbReference>
<dbReference type="SUPFAM" id="SSF56112">
    <property type="entry name" value="Protein kinase-like (PK-like)"/>
    <property type="match status" value="1"/>
</dbReference>
<dbReference type="Gene3D" id="3.90.1200.10">
    <property type="match status" value="1"/>
</dbReference>
<organism evidence="2 3">
    <name type="scientific">Phyllosticta capitalensis</name>
    <dbReference type="NCBI Taxonomy" id="121624"/>
    <lineage>
        <taxon>Eukaryota</taxon>
        <taxon>Fungi</taxon>
        <taxon>Dikarya</taxon>
        <taxon>Ascomycota</taxon>
        <taxon>Pezizomycotina</taxon>
        <taxon>Dothideomycetes</taxon>
        <taxon>Dothideomycetes incertae sedis</taxon>
        <taxon>Botryosphaeriales</taxon>
        <taxon>Phyllostictaceae</taxon>
        <taxon>Phyllosticta</taxon>
    </lineage>
</organism>
<dbReference type="CDD" id="cd05120">
    <property type="entry name" value="APH_ChoK_like"/>
    <property type="match status" value="1"/>
</dbReference>
<sequence>MMSSTTASIPSIAQIRASTHILSVPDALAKVVKVGDDMAVKYGRSVSLLEAQNLEYVAQNSSVPVPKVLAAFAEQGTGVNFIVMELAPGEPLRDVIESLNADEKRGIEDKIRAALDALRSMEPPGYVGSVGRQACADGVFYVPGHDPAFSGPFENEAAMNEGMLRRMAEYEHASYLSLLRTLMARTLKDHRIVFTHGDLQPKNIMVHCTGRTEQGNRTFDVKLIDWEISGWYPDYWEFCNATVARGFRPEWMEMVQRILSVPTDEYLMMQVVRGILFY</sequence>
<evidence type="ECO:0000313" key="3">
    <source>
        <dbReference type="Proteomes" id="UP001492380"/>
    </source>
</evidence>
<dbReference type="EMBL" id="JBBWRZ010000001">
    <property type="protein sequence ID" value="KAK8246895.1"/>
    <property type="molecule type" value="Genomic_DNA"/>
</dbReference>
<evidence type="ECO:0000313" key="2">
    <source>
        <dbReference type="EMBL" id="KAK8246895.1"/>
    </source>
</evidence>
<accession>A0ABR1Z4A8</accession>